<evidence type="ECO:0000313" key="3">
    <source>
        <dbReference type="Proteomes" id="UP000184396"/>
    </source>
</evidence>
<dbReference type="STRING" id="1178825.SAMN05216261_2472"/>
<dbReference type="AlphaFoldDB" id="A0A1M6FTD7"/>
<evidence type="ECO:0000313" key="2">
    <source>
        <dbReference type="EMBL" id="SHJ00930.1"/>
    </source>
</evidence>
<evidence type="ECO:0000256" key="1">
    <source>
        <dbReference type="SAM" id="SignalP"/>
    </source>
</evidence>
<gene>
    <name evidence="2" type="ORF">SAMN05216261_2472</name>
</gene>
<feature type="signal peptide" evidence="1">
    <location>
        <begin position="1"/>
        <end position="23"/>
    </location>
</feature>
<proteinExistence type="predicted"/>
<reference evidence="2 3" key="1">
    <citation type="submission" date="2016-11" db="EMBL/GenBank/DDBJ databases">
        <authorList>
            <person name="Jaros S."/>
            <person name="Januszkiewicz K."/>
            <person name="Wedrychowicz H."/>
        </authorList>
    </citation>
    <scope>NUCLEOTIDE SEQUENCE [LARGE SCALE GENOMIC DNA]</scope>
    <source>
        <strain evidence="2 3">CGMCC 1.12213</strain>
    </source>
</reference>
<keyword evidence="1" id="KW-0732">Signal</keyword>
<feature type="chain" id="PRO_5009917486" evidence="1">
    <location>
        <begin position="24"/>
        <end position="907"/>
    </location>
</feature>
<dbReference type="RefSeq" id="WP_019388141.1">
    <property type="nucleotide sequence ID" value="NZ_ALIH01000010.1"/>
</dbReference>
<sequence length="907" mass="99953">MKKTALSVIFSLFGLLFYAQNEASNWYFGENAGISFDLASNTIIQKTDGQLNTREGCSSISDEDGNLLFYTDGVTIWNSNHLQMVNGFGLHGDSSSTQSAIIVPKPADSSIYYVFTVDNSLDGVNNGLNYSIVDMTLNGGLGQVTAKNTQLLSFCSEKITAVLKDCVTESIWVVTYASEDGTGTTFDTFHAFEISNTGINTTSVKSPGMNPTNEIRGYLKLSPDGTKAASANIKSGLFLYDFDSTLGTLSNETALFITSNNGGAFPYGVEFSPNSQLLYVHSYNDYFDTQNPNSNNNPANHKSTLSQFNLADADVQNSQVNIDSRQLYRGALQLGPDGKIYRALSSTYDVGLPFLGVIENPNVVGPGCTYRHNAINLSPFNSSQGLPPFIASFFNTEIDIIKNGKSSINLDICDGGSYILAADDIPGATYIWTVDGAPLPETDFDLEIFQEGHYQVYIEPNNGDCALEGQAFVNFVPNPEANNHVLLQCDEDGIADNLTTFNLTEAHNELVGNIFNRSTKFYQDFSRTIELNADAYNNISNPQTVYVEVINDLTECSSFSELVLAVSSTSASDASLEHCDDDGIEDGFYSFTLSDAENDIIKGLPAGLNLSYFETYNDALLEINHLPITYTNIDPYNQVIYARVENANNCYGISEVLLTVHELPNIETEGSDIYCINFFPSTINIDAGLINDASSNYNYNWSNGDTNYVTQINEVGTYTVTVTHKITGCTKNRTVTVEPSNIATFQDPAFEVTDASQSNTITVFVSGEGTYQYSLIDENNITTHPYQDSNYFENVFPGIYNVLVKDVKNDCGIVNQNVSVIGFPKFFTPNNDGVNDTWKIYGVSSMFQPNTKIQIFNRYGKLVKEFDPLGQGWNGLYQGEILPSDDYWFAVRLQDGRIFKDHFTLKH</sequence>
<dbReference type="EMBL" id="FQYK01000006">
    <property type="protein sequence ID" value="SHJ00930.1"/>
    <property type="molecule type" value="Genomic_DNA"/>
</dbReference>
<accession>A0A1M6FTD7</accession>
<protein>
    <submittedName>
        <fullName evidence="2">Gliding motility-associated C-terminal domain-containing protein</fullName>
    </submittedName>
</protein>
<dbReference type="OrthoDB" id="9765926at2"/>
<organism evidence="2 3">
    <name type="scientific">Algibacter luteus</name>
    <dbReference type="NCBI Taxonomy" id="1178825"/>
    <lineage>
        <taxon>Bacteria</taxon>
        <taxon>Pseudomonadati</taxon>
        <taxon>Bacteroidota</taxon>
        <taxon>Flavobacteriia</taxon>
        <taxon>Flavobacteriales</taxon>
        <taxon>Flavobacteriaceae</taxon>
        <taxon>Algibacter</taxon>
    </lineage>
</organism>
<name>A0A1M6FTD7_9FLAO</name>
<dbReference type="Proteomes" id="UP000184396">
    <property type="component" value="Unassembled WGS sequence"/>
</dbReference>
<dbReference type="SUPFAM" id="SSF69322">
    <property type="entry name" value="Tricorn protease domain 2"/>
    <property type="match status" value="1"/>
</dbReference>
<keyword evidence="3" id="KW-1185">Reference proteome</keyword>
<dbReference type="Pfam" id="PF13585">
    <property type="entry name" value="CHU_C"/>
    <property type="match status" value="1"/>
</dbReference>
<dbReference type="eggNOG" id="COG3391">
    <property type="taxonomic scope" value="Bacteria"/>
</dbReference>
<dbReference type="InterPro" id="IPR026341">
    <property type="entry name" value="T9SS_type_B"/>
</dbReference>
<dbReference type="NCBIfam" id="TIGR04131">
    <property type="entry name" value="Bac_Flav_CTERM"/>
    <property type="match status" value="1"/>
</dbReference>